<organism evidence="2 3">
    <name type="scientific">Serratia proteamaculans</name>
    <dbReference type="NCBI Taxonomy" id="28151"/>
    <lineage>
        <taxon>Bacteria</taxon>
        <taxon>Pseudomonadati</taxon>
        <taxon>Pseudomonadota</taxon>
        <taxon>Gammaproteobacteria</taxon>
        <taxon>Enterobacterales</taxon>
        <taxon>Yersiniaceae</taxon>
        <taxon>Serratia</taxon>
    </lineage>
</organism>
<reference evidence="2 3" key="1">
    <citation type="submission" date="2021-01" db="EMBL/GenBank/DDBJ databases">
        <title>Chromosome sequence of Serratia proteamaculans strain 94 rif-r, isolated from spoiled beef.</title>
        <authorList>
            <person name="Zaytseva Y.V."/>
            <person name="Iablokov S.N."/>
            <person name="Klyukina A."/>
        </authorList>
    </citation>
    <scope>NUCLEOTIDE SEQUENCE [LARGE SCALE GENOMIC DNA]</scope>
    <source>
        <strain evidence="2 3">94 rif-r</strain>
    </source>
</reference>
<evidence type="ECO:0000313" key="3">
    <source>
        <dbReference type="Proteomes" id="UP000596176"/>
    </source>
</evidence>
<dbReference type="PANTHER" id="PTHR43433">
    <property type="entry name" value="HYDROLASE, ALPHA/BETA FOLD FAMILY PROTEIN"/>
    <property type="match status" value="1"/>
</dbReference>
<keyword evidence="2" id="KW-0378">Hydrolase</keyword>
<dbReference type="InterPro" id="IPR050471">
    <property type="entry name" value="AB_hydrolase"/>
</dbReference>
<name>A0A7U0N6V7_SERPR</name>
<dbReference type="EMBL" id="CP068391">
    <property type="protein sequence ID" value="QQX53513.1"/>
    <property type="molecule type" value="Genomic_DNA"/>
</dbReference>
<evidence type="ECO:0000259" key="1">
    <source>
        <dbReference type="Pfam" id="PF00561"/>
    </source>
</evidence>
<dbReference type="PANTHER" id="PTHR43433:SF5">
    <property type="entry name" value="AB HYDROLASE-1 DOMAIN-CONTAINING PROTEIN"/>
    <property type="match status" value="1"/>
</dbReference>
<dbReference type="InterPro" id="IPR029058">
    <property type="entry name" value="AB_hydrolase_fold"/>
</dbReference>
<dbReference type="Proteomes" id="UP000596176">
    <property type="component" value="Chromosome"/>
</dbReference>
<dbReference type="Gene3D" id="3.40.50.1820">
    <property type="entry name" value="alpha/beta hydrolase"/>
    <property type="match status" value="1"/>
</dbReference>
<evidence type="ECO:0000313" key="2">
    <source>
        <dbReference type="EMBL" id="QQX53513.1"/>
    </source>
</evidence>
<dbReference type="GO" id="GO:0042952">
    <property type="term" value="P:beta-ketoadipate pathway"/>
    <property type="evidence" value="ECO:0007669"/>
    <property type="project" value="InterPro"/>
</dbReference>
<dbReference type="NCBIfam" id="TIGR02427">
    <property type="entry name" value="protocat_pcaD"/>
    <property type="match status" value="1"/>
</dbReference>
<proteinExistence type="predicted"/>
<dbReference type="InterPro" id="IPR000073">
    <property type="entry name" value="AB_hydrolase_1"/>
</dbReference>
<dbReference type="AlphaFoldDB" id="A0A7U0N6V7"/>
<dbReference type="InterPro" id="IPR026968">
    <property type="entry name" value="PcaD/CatD"/>
</dbReference>
<dbReference type="RefSeq" id="WP_207977765.1">
    <property type="nucleotide sequence ID" value="NZ_CP068391.1"/>
</dbReference>
<sequence length="265" mass="28704">MSSVSFITTGDGCKITYRFDGNTDKPVLVLSNSIGTALAMWDDQITALSSHFTVLRYDSRGHGASDAPSGAYSIARLGRDVLELLDVLQLGRVFFCGLSLGGMVGQWLGVHAPERIEKLILANTSSYLGPTEQWDKRIAELQPPVDMQAVAEGFLANWFSADYRQQHSATVARFRAMLLATPAQGLAGCFAAVRDLDMRRTVALITSPTLVIAGRDDTVTALSHGELLARTLPGAELQVLPVVHLSNVERPDDFVTALRTFLLGN</sequence>
<protein>
    <submittedName>
        <fullName evidence="2">3-oxoadipate enol-lactonase</fullName>
        <ecNumber evidence="2">3.1.1.24</ecNumber>
    </submittedName>
</protein>
<feature type="domain" description="AB hydrolase-1" evidence="1">
    <location>
        <begin position="26"/>
        <end position="250"/>
    </location>
</feature>
<dbReference type="GO" id="GO:0047570">
    <property type="term" value="F:3-oxoadipate enol-lactonase activity"/>
    <property type="evidence" value="ECO:0007669"/>
    <property type="project" value="UniProtKB-EC"/>
</dbReference>
<dbReference type="EC" id="3.1.1.24" evidence="2"/>
<accession>A0A7U0N6V7</accession>
<dbReference type="PRINTS" id="PR00111">
    <property type="entry name" value="ABHYDROLASE"/>
</dbReference>
<dbReference type="SUPFAM" id="SSF53474">
    <property type="entry name" value="alpha/beta-Hydrolases"/>
    <property type="match status" value="1"/>
</dbReference>
<dbReference type="Pfam" id="PF00561">
    <property type="entry name" value="Abhydrolase_1"/>
    <property type="match status" value="1"/>
</dbReference>
<gene>
    <name evidence="2" type="primary">pcaD</name>
    <name evidence="2" type="ORF">JKX24_00300</name>
</gene>